<dbReference type="EMBL" id="JAGDFM010000588">
    <property type="protein sequence ID" value="KAG7377027.1"/>
    <property type="molecule type" value="Genomic_DNA"/>
</dbReference>
<evidence type="ECO:0000313" key="4">
    <source>
        <dbReference type="Proteomes" id="UP000694044"/>
    </source>
</evidence>
<name>A0A8T1V6W0_9STRA</name>
<evidence type="ECO:0000313" key="3">
    <source>
        <dbReference type="EMBL" id="KAG7377027.1"/>
    </source>
</evidence>
<evidence type="ECO:0000256" key="1">
    <source>
        <dbReference type="SAM" id="MobiDB-lite"/>
    </source>
</evidence>
<organism evidence="3 4">
    <name type="scientific">Phytophthora pseudosyringae</name>
    <dbReference type="NCBI Taxonomy" id="221518"/>
    <lineage>
        <taxon>Eukaryota</taxon>
        <taxon>Sar</taxon>
        <taxon>Stramenopiles</taxon>
        <taxon>Oomycota</taxon>
        <taxon>Peronosporomycetes</taxon>
        <taxon>Peronosporales</taxon>
        <taxon>Peronosporaceae</taxon>
        <taxon>Phytophthora</taxon>
    </lineage>
</organism>
<dbReference type="OrthoDB" id="126155at2759"/>
<feature type="region of interest" description="Disordered" evidence="1">
    <location>
        <begin position="169"/>
        <end position="204"/>
    </location>
</feature>
<reference evidence="3" key="1">
    <citation type="submission" date="2021-02" db="EMBL/GenBank/DDBJ databases">
        <authorList>
            <person name="Palmer J.M."/>
        </authorList>
    </citation>
    <scope>NUCLEOTIDE SEQUENCE</scope>
    <source>
        <strain evidence="3">SCRP734</strain>
    </source>
</reference>
<sequence length="557" mass="61654">MASHRLAVNAMAFVGPAHASALSAFSCVRVTNIVGDTATVRVVGPDSANDGDDFDLPWSVHRTVGLWVATRYEIKADGPQLSVLMGHDIVGVKLSEPLRVIKADPLMYALQVGSTVSDMILNPKELLLQQDSPLRLPHTPPGVSEIDALHPVYLRRHILDCMMGSQKKSNHDLYRDPQLPSPHGNHAAPETTNRDAPLPTNPVSHLSLQSTALDRHTVDELLSLSSDDEIDDVETVRHANRTLGKRRRVIEQGRRVALEANDNESNRSSDEEDEPLGAQDRSGFRQRTAQQRGTIGPHPVPRRFPGLSGLFDFGFGEHGLELMHCRPADLWDRVQAQESNLSFTDFSERNALRPAASAASRSDVSNALSSLSVFAQYFYELPFVDLIDAAIRFVDRYRGIPETDAIGWKLMAFWVASKFSRLLSWIVSRDVDAARGARDEFSRTDEDLLELLDLRRSHRTEEANHAGRSRPHHDESRRGSRPTRQSSVPPTVLSALPRQGEKRLCMKAISTRGCSGDGKGGCFDSKRAHFQPKMLPDVVKAFIDEKYGGVAPPSSDV</sequence>
<proteinExistence type="predicted"/>
<protein>
    <submittedName>
        <fullName evidence="3">Uncharacterized protein</fullName>
    </submittedName>
</protein>
<dbReference type="Proteomes" id="UP000694044">
    <property type="component" value="Unassembled WGS sequence"/>
</dbReference>
<dbReference type="AlphaFoldDB" id="A0A8T1V6W0"/>
<feature type="chain" id="PRO_5035863006" evidence="2">
    <location>
        <begin position="20"/>
        <end position="557"/>
    </location>
</feature>
<feature type="region of interest" description="Disordered" evidence="1">
    <location>
        <begin position="460"/>
        <end position="493"/>
    </location>
</feature>
<comment type="caution">
    <text evidence="3">The sequence shown here is derived from an EMBL/GenBank/DDBJ whole genome shotgun (WGS) entry which is preliminary data.</text>
</comment>
<feature type="signal peptide" evidence="2">
    <location>
        <begin position="1"/>
        <end position="19"/>
    </location>
</feature>
<keyword evidence="4" id="KW-1185">Reference proteome</keyword>
<feature type="region of interest" description="Disordered" evidence="1">
    <location>
        <begin position="254"/>
        <end position="303"/>
    </location>
</feature>
<accession>A0A8T1V6W0</accession>
<gene>
    <name evidence="3" type="ORF">PHYPSEUDO_012272</name>
</gene>
<keyword evidence="2" id="KW-0732">Signal</keyword>
<evidence type="ECO:0000256" key="2">
    <source>
        <dbReference type="SAM" id="SignalP"/>
    </source>
</evidence>
<dbReference type="PROSITE" id="PS51257">
    <property type="entry name" value="PROKAR_LIPOPROTEIN"/>
    <property type="match status" value="1"/>
</dbReference>